<dbReference type="Proteomes" id="UP000248054">
    <property type="component" value="Unassembled WGS sequence"/>
</dbReference>
<gene>
    <name evidence="1" type="ORF">DFQ11_102242</name>
</gene>
<sequence>MVDLNHIVNVLINIFHFNIQKINVLYLIQNEV</sequence>
<dbReference type="AlphaFoldDB" id="A0A2V4XZS8"/>
<dbReference type="EMBL" id="QJTD01000002">
    <property type="protein sequence ID" value="PYE81668.1"/>
    <property type="molecule type" value="Genomic_DNA"/>
</dbReference>
<organism evidence="1 2">
    <name type="scientific">Winogradskyella epiphytica</name>
    <dbReference type="NCBI Taxonomy" id="262005"/>
    <lineage>
        <taxon>Bacteria</taxon>
        <taxon>Pseudomonadati</taxon>
        <taxon>Bacteroidota</taxon>
        <taxon>Flavobacteriia</taxon>
        <taxon>Flavobacteriales</taxon>
        <taxon>Flavobacteriaceae</taxon>
        <taxon>Winogradskyella</taxon>
    </lineage>
</organism>
<protein>
    <submittedName>
        <fullName evidence="1">Uncharacterized protein</fullName>
    </submittedName>
</protein>
<evidence type="ECO:0000313" key="1">
    <source>
        <dbReference type="EMBL" id="PYE81668.1"/>
    </source>
</evidence>
<comment type="caution">
    <text evidence="1">The sequence shown here is derived from an EMBL/GenBank/DDBJ whole genome shotgun (WGS) entry which is preliminary data.</text>
</comment>
<accession>A0A2V4XZS8</accession>
<name>A0A2V4XZS8_9FLAO</name>
<proteinExistence type="predicted"/>
<reference evidence="1 2" key="1">
    <citation type="submission" date="2018-06" db="EMBL/GenBank/DDBJ databases">
        <title>Genomic Encyclopedia of Type Strains, Phase III (KMG-III): the genomes of soil and plant-associated and newly described type strains.</title>
        <authorList>
            <person name="Whitman W."/>
        </authorList>
    </citation>
    <scope>NUCLEOTIDE SEQUENCE [LARGE SCALE GENOMIC DNA]</scope>
    <source>
        <strain evidence="1 2">CECT 7945</strain>
    </source>
</reference>
<keyword evidence="2" id="KW-1185">Reference proteome</keyword>
<evidence type="ECO:0000313" key="2">
    <source>
        <dbReference type="Proteomes" id="UP000248054"/>
    </source>
</evidence>